<organism evidence="2 3">
    <name type="scientific">Gimesia algae</name>
    <dbReference type="NCBI Taxonomy" id="2527971"/>
    <lineage>
        <taxon>Bacteria</taxon>
        <taxon>Pseudomonadati</taxon>
        <taxon>Planctomycetota</taxon>
        <taxon>Planctomycetia</taxon>
        <taxon>Planctomycetales</taxon>
        <taxon>Planctomycetaceae</taxon>
        <taxon>Gimesia</taxon>
    </lineage>
</organism>
<dbReference type="EMBL" id="CP036343">
    <property type="protein sequence ID" value="QDT91059.1"/>
    <property type="molecule type" value="Genomic_DNA"/>
</dbReference>
<evidence type="ECO:0000259" key="1">
    <source>
        <dbReference type="Pfam" id="PF07596"/>
    </source>
</evidence>
<reference evidence="2 3" key="1">
    <citation type="submission" date="2019-02" db="EMBL/GenBank/DDBJ databases">
        <title>Deep-cultivation of Planctomycetes and their phenomic and genomic characterization uncovers novel biology.</title>
        <authorList>
            <person name="Wiegand S."/>
            <person name="Jogler M."/>
            <person name="Boedeker C."/>
            <person name="Pinto D."/>
            <person name="Vollmers J."/>
            <person name="Rivas-Marin E."/>
            <person name="Kohn T."/>
            <person name="Peeters S.H."/>
            <person name="Heuer A."/>
            <person name="Rast P."/>
            <person name="Oberbeckmann S."/>
            <person name="Bunk B."/>
            <person name="Jeske O."/>
            <person name="Meyerdierks A."/>
            <person name="Storesund J.E."/>
            <person name="Kallscheuer N."/>
            <person name="Luecker S."/>
            <person name="Lage O.M."/>
            <person name="Pohl T."/>
            <person name="Merkel B.J."/>
            <person name="Hornburger P."/>
            <person name="Mueller R.-W."/>
            <person name="Bruemmer F."/>
            <person name="Labrenz M."/>
            <person name="Spormann A.M."/>
            <person name="Op den Camp H."/>
            <person name="Overmann J."/>
            <person name="Amann R."/>
            <person name="Jetten M.S.M."/>
            <person name="Mascher T."/>
            <person name="Medema M.H."/>
            <person name="Devos D.P."/>
            <person name="Kaster A.-K."/>
            <person name="Ovreas L."/>
            <person name="Rohde M."/>
            <person name="Galperin M.Y."/>
            <person name="Jogler C."/>
        </authorList>
    </citation>
    <scope>NUCLEOTIDE SEQUENCE [LARGE SCALE GENOMIC DNA]</scope>
    <source>
        <strain evidence="2 3">Pan161</strain>
    </source>
</reference>
<evidence type="ECO:0000313" key="3">
    <source>
        <dbReference type="Proteomes" id="UP000316855"/>
    </source>
</evidence>
<dbReference type="PANTHER" id="PTHR30093">
    <property type="entry name" value="GENERAL SECRETION PATHWAY PROTEIN G"/>
    <property type="match status" value="1"/>
</dbReference>
<accession>A0A517VDI6</accession>
<dbReference type="InterPro" id="IPR011453">
    <property type="entry name" value="DUF1559"/>
</dbReference>
<dbReference type="Pfam" id="PF07596">
    <property type="entry name" value="SBP_bac_10"/>
    <property type="match status" value="1"/>
</dbReference>
<evidence type="ECO:0000313" key="2">
    <source>
        <dbReference type="EMBL" id="QDT91059.1"/>
    </source>
</evidence>
<sequence length="349" mass="39421">MSWQRWISISLVLGMLLLAFGLIMPAVFQAREAARRNTAKNNFKQIGLALFNYHESYRCLPPGGTIREDDAAMQGWIAMMMPFLDASPYYSWLDFNESWQSAANRYVFDQRLPVVLIPGVEQHYTDSGFGVTQIMGNPNLLHRNSDVTIKEMTNGTSFTWLAGEVTGDFQPWSYPFNWRPLGTKLCQGPASYGRPEWGGGHLLFADGHIKFFTDATSSRMLQRYDAAPPVATKGETAVPKKVFQTGDYRWDRIDLQSDPEARDEYFVYRLSSSANVLLKLNVYSQILLTEEEQKQPKSYLKGPRFLLEIDPTTDIAAALKATPLVDATSPEQLAANVKTLQALQKQLQK</sequence>
<name>A0A517VDI6_9PLAN</name>
<dbReference type="RefSeq" id="WP_145227632.1">
    <property type="nucleotide sequence ID" value="NZ_CP036343.1"/>
</dbReference>
<keyword evidence="3" id="KW-1185">Reference proteome</keyword>
<gene>
    <name evidence="2" type="ORF">Pan161_27130</name>
</gene>
<dbReference type="Proteomes" id="UP000316855">
    <property type="component" value="Chromosome"/>
</dbReference>
<dbReference type="OrthoDB" id="258182at2"/>
<feature type="domain" description="DUF1559" evidence="1">
    <location>
        <begin position="29"/>
        <end position="116"/>
    </location>
</feature>
<dbReference type="AlphaFoldDB" id="A0A517VDI6"/>
<dbReference type="InterPro" id="IPR045584">
    <property type="entry name" value="Pilin-like"/>
</dbReference>
<dbReference type="SUPFAM" id="SSF54523">
    <property type="entry name" value="Pili subunits"/>
    <property type="match status" value="1"/>
</dbReference>
<dbReference type="KEGG" id="gax:Pan161_27130"/>
<proteinExistence type="predicted"/>
<dbReference type="PANTHER" id="PTHR30093:SF2">
    <property type="entry name" value="TYPE II SECRETION SYSTEM PROTEIN H"/>
    <property type="match status" value="1"/>
</dbReference>
<protein>
    <recommendedName>
        <fullName evidence="1">DUF1559 domain-containing protein</fullName>
    </recommendedName>
</protein>